<name>A0A8H9FUZ3_9MICO</name>
<reference evidence="5" key="1">
    <citation type="journal article" date="2014" name="Int. J. Syst. Evol. Microbiol.">
        <title>Complete genome sequence of Corynebacterium casei LMG S-19264T (=DSM 44701T), isolated from a smear-ripened cheese.</title>
        <authorList>
            <consortium name="US DOE Joint Genome Institute (JGI-PGF)"/>
            <person name="Walter F."/>
            <person name="Albersmeier A."/>
            <person name="Kalinowski J."/>
            <person name="Ruckert C."/>
        </authorList>
    </citation>
    <scope>NUCLEOTIDE SEQUENCE</scope>
    <source>
        <strain evidence="5">CGMCC 1.10749</strain>
    </source>
</reference>
<dbReference type="PANTHER" id="PTHR43309">
    <property type="entry name" value="5-OXOPROLINASE SUBUNIT C"/>
    <property type="match status" value="1"/>
</dbReference>
<dbReference type="InterPro" id="IPR052708">
    <property type="entry name" value="PxpC"/>
</dbReference>
<proteinExistence type="predicted"/>
<evidence type="ECO:0000313" key="5">
    <source>
        <dbReference type="EMBL" id="GGB89686.1"/>
    </source>
</evidence>
<dbReference type="PANTHER" id="PTHR43309:SF3">
    <property type="entry name" value="5-OXOPROLINASE SUBUNIT C"/>
    <property type="match status" value="1"/>
</dbReference>
<organism evidence="5 6">
    <name type="scientific">Knoellia flava</name>
    <dbReference type="NCBI Taxonomy" id="913969"/>
    <lineage>
        <taxon>Bacteria</taxon>
        <taxon>Bacillati</taxon>
        <taxon>Actinomycetota</taxon>
        <taxon>Actinomycetes</taxon>
        <taxon>Micrococcales</taxon>
        <taxon>Intrasporangiaceae</taxon>
        <taxon>Knoellia</taxon>
    </lineage>
</organism>
<accession>A0A8H9FUZ3</accession>
<dbReference type="NCBIfam" id="TIGR00724">
    <property type="entry name" value="urea_amlyse_rel"/>
    <property type="match status" value="1"/>
</dbReference>
<reference evidence="5" key="2">
    <citation type="submission" date="2020-09" db="EMBL/GenBank/DDBJ databases">
        <authorList>
            <person name="Sun Q."/>
            <person name="Zhou Y."/>
        </authorList>
    </citation>
    <scope>NUCLEOTIDE SEQUENCE</scope>
    <source>
        <strain evidence="5">CGMCC 1.10749</strain>
    </source>
</reference>
<dbReference type="GO" id="GO:0016787">
    <property type="term" value="F:hydrolase activity"/>
    <property type="evidence" value="ECO:0007669"/>
    <property type="project" value="UniProtKB-KW"/>
</dbReference>
<comment type="caution">
    <text evidence="5">The sequence shown here is derived from an EMBL/GenBank/DDBJ whole genome shotgun (WGS) entry which is preliminary data.</text>
</comment>
<dbReference type="InterPro" id="IPR029000">
    <property type="entry name" value="Cyclophilin-like_dom_sf"/>
</dbReference>
<dbReference type="AlphaFoldDB" id="A0A8H9FUZ3"/>
<evidence type="ECO:0000256" key="1">
    <source>
        <dbReference type="ARBA" id="ARBA00022741"/>
    </source>
</evidence>
<evidence type="ECO:0000256" key="2">
    <source>
        <dbReference type="ARBA" id="ARBA00022801"/>
    </source>
</evidence>
<keyword evidence="1" id="KW-0547">Nucleotide-binding</keyword>
<dbReference type="EMBL" id="BMEA01000005">
    <property type="protein sequence ID" value="GGB89686.1"/>
    <property type="molecule type" value="Genomic_DNA"/>
</dbReference>
<dbReference type="RefSeq" id="WP_308738200.1">
    <property type="nucleotide sequence ID" value="NZ_BMEA01000005.1"/>
</dbReference>
<dbReference type="Pfam" id="PF02626">
    <property type="entry name" value="CT_A_B"/>
    <property type="match status" value="1"/>
</dbReference>
<dbReference type="SUPFAM" id="SSF50891">
    <property type="entry name" value="Cyclophilin-like"/>
    <property type="match status" value="1"/>
</dbReference>
<protein>
    <recommendedName>
        <fullName evidence="4">Carboxyltransferase domain-containing protein</fullName>
    </recommendedName>
</protein>
<evidence type="ECO:0000313" key="6">
    <source>
        <dbReference type="Proteomes" id="UP000628079"/>
    </source>
</evidence>
<dbReference type="Proteomes" id="UP000628079">
    <property type="component" value="Unassembled WGS sequence"/>
</dbReference>
<feature type="domain" description="Carboxyltransferase" evidence="4">
    <location>
        <begin position="30"/>
        <end position="292"/>
    </location>
</feature>
<evidence type="ECO:0000256" key="3">
    <source>
        <dbReference type="ARBA" id="ARBA00022840"/>
    </source>
</evidence>
<dbReference type="Gene3D" id="2.40.100.10">
    <property type="entry name" value="Cyclophilin-like"/>
    <property type="match status" value="1"/>
</dbReference>
<dbReference type="SMART" id="SM00797">
    <property type="entry name" value="AHS2"/>
    <property type="match status" value="1"/>
</dbReference>
<keyword evidence="3" id="KW-0067">ATP-binding</keyword>
<dbReference type="InterPro" id="IPR003778">
    <property type="entry name" value="CT_A_B"/>
</dbReference>
<keyword evidence="2" id="KW-0378">Hydrolase</keyword>
<dbReference type="GO" id="GO:0005524">
    <property type="term" value="F:ATP binding"/>
    <property type="evidence" value="ECO:0007669"/>
    <property type="project" value="UniProtKB-KW"/>
</dbReference>
<evidence type="ECO:0000259" key="4">
    <source>
        <dbReference type="SMART" id="SM00797"/>
    </source>
</evidence>
<sequence length="292" mass="30372">MSGVMNRAVEVLAPGPMTLLQDLGRFGHLAVGVGRAGAADAGSYLLGNRLLGNASGAAALEVTMGNLRLRASGDLLVCLTGAAAPASVDGRPVPRAALVEVRHGQELSLGMPVAGLRTYVAVRGGFSVPEVLGSVSSDTMSGLGPEPVRAGQVLPVGDRTEGFPVVDVAGVAEPSTGTVTLDVLPGPRLDWFADPERLAQTPWSVSSRSDRKGIRLEGEPLERHAELRDAELPSEGMVRGAIQVPPNGQPVVFLNDHPVTGGYPVIGVLRSASVDRAAQLQPGQEVRLRWNL</sequence>
<gene>
    <name evidence="5" type="ORF">GCM10011314_31910</name>
</gene>